<proteinExistence type="predicted"/>
<comment type="caution">
    <text evidence="1">The sequence shown here is derived from an EMBL/GenBank/DDBJ whole genome shotgun (WGS) entry which is preliminary data.</text>
</comment>
<dbReference type="Proteomes" id="UP001165186">
    <property type="component" value="Unassembled WGS sequence"/>
</dbReference>
<dbReference type="EMBL" id="BSXG01000046">
    <property type="protein sequence ID" value="GME28291.1"/>
    <property type="molecule type" value="Genomic_DNA"/>
</dbReference>
<evidence type="ECO:0000313" key="1">
    <source>
        <dbReference type="EMBL" id="GME28291.1"/>
    </source>
</evidence>
<accession>A0ACB5S7F6</accession>
<protein>
    <submittedName>
        <fullName evidence="1">Uncharacterized protein</fullName>
    </submittedName>
</protein>
<keyword evidence="2" id="KW-1185">Reference proteome</keyword>
<name>A0ACB5S7F6_9PEZI</name>
<reference evidence="1" key="1">
    <citation type="submission" date="2024-09" db="EMBL/GenBank/DDBJ databases">
        <title>Draft Genome Sequences of Neofusicoccum parvum.</title>
        <authorList>
            <person name="Ashida A."/>
            <person name="Camagna M."/>
            <person name="Tanaka A."/>
            <person name="Takemoto D."/>
        </authorList>
    </citation>
    <scope>NUCLEOTIDE SEQUENCE</scope>
    <source>
        <strain evidence="1">PPO83</strain>
    </source>
</reference>
<evidence type="ECO:0000313" key="2">
    <source>
        <dbReference type="Proteomes" id="UP001165186"/>
    </source>
</evidence>
<sequence length="710" mass="79909">MQVLSCHACLWHCLRAVTQRAPLAPPNALVRRAHLQRQPSPALTLALQRQRSYATQIKQRYDSIDGQAEEKAADSSKEYYRSGAFNRRHEVPYYKSKLRKEINEEVKESVVSPGHGDLSPTVKRRLQKELEWFGSDPLKLADTVKKRLSNGDDTKTLELVRFASKFMECVVSWNHLIDHYMALGRPSQALKLYNEMKKRAQKPDSYTYMIVLRGLGNNAHMNHSVGHALAVFHSMSAPNSRIPPSTMHANAVLRVCTRANDMDALWGIASKLPESGPGAADAQTYTTILQAIRQESLLSPMGMSADEIARKREAAIIDGRRIWEDVVNKWRAGNIIIDEDLVCAMGQLLLIGQRPRDWDDVLSLFEQTMDIPRLIGILGTGQRQPFIKAPGSPRDMKREDFAPVDPTDELRRGGEFDPIKPEKTVGGGRRKMAYAKPGNHSLSLIIDSCLKMTAKKTGEDYWNLLTASDSYGIVPDESNLHMYLRTLRNARASAAAVAFIRTEFGSAGLQPKAKTFRISMSTCVRDKNNPNVFDNANAILDLMASTLRDPDTKTLAMYTDVLSSLPRAEQILDGLDRLGPQFVNVKSMLNYGRNDGASGVNKEDEGAALKFMSGMKSCYDRLINDRAVMRERSQELTIRKAKIDAYVARLWRKRKMREGVDVRDPERNPGRRTELDKEQEHTGEESGGGGKEYMAAQRKSKWSAPRHERR</sequence>
<gene>
    <name evidence="1" type="primary">g4174</name>
    <name evidence="1" type="ORF">NpPPO83_00004174</name>
</gene>
<organism evidence="1 2">
    <name type="scientific">Neofusicoccum parvum</name>
    <dbReference type="NCBI Taxonomy" id="310453"/>
    <lineage>
        <taxon>Eukaryota</taxon>
        <taxon>Fungi</taxon>
        <taxon>Dikarya</taxon>
        <taxon>Ascomycota</taxon>
        <taxon>Pezizomycotina</taxon>
        <taxon>Dothideomycetes</taxon>
        <taxon>Dothideomycetes incertae sedis</taxon>
        <taxon>Botryosphaeriales</taxon>
        <taxon>Botryosphaeriaceae</taxon>
        <taxon>Neofusicoccum</taxon>
    </lineage>
</organism>